<dbReference type="Proteomes" id="UP000509303">
    <property type="component" value="Chromosome"/>
</dbReference>
<dbReference type="PANTHER" id="PTHR38588:SF1">
    <property type="entry name" value="BLL0334 PROTEIN"/>
    <property type="match status" value="1"/>
</dbReference>
<organism evidence="3 4">
    <name type="scientific">Streptomyces buecherae</name>
    <dbReference type="NCBI Taxonomy" id="2763006"/>
    <lineage>
        <taxon>Bacteria</taxon>
        <taxon>Bacillati</taxon>
        <taxon>Actinomycetota</taxon>
        <taxon>Actinomycetes</taxon>
        <taxon>Kitasatosporales</taxon>
        <taxon>Streptomycetaceae</taxon>
        <taxon>Streptomyces</taxon>
    </lineage>
</organism>
<dbReference type="Gene3D" id="3.30.530.20">
    <property type="match status" value="1"/>
</dbReference>
<feature type="compositionally biased region" description="Basic and acidic residues" evidence="1">
    <location>
        <begin position="203"/>
        <end position="213"/>
    </location>
</feature>
<evidence type="ECO:0000256" key="1">
    <source>
        <dbReference type="SAM" id="MobiDB-lite"/>
    </source>
</evidence>
<keyword evidence="4" id="KW-1185">Reference proteome</keyword>
<dbReference type="EMBL" id="CP054929">
    <property type="protein sequence ID" value="QKW51421.1"/>
    <property type="molecule type" value="Genomic_DNA"/>
</dbReference>
<evidence type="ECO:0000313" key="4">
    <source>
        <dbReference type="Proteomes" id="UP000509303"/>
    </source>
</evidence>
<name>A0A7H8NAG5_9ACTN</name>
<feature type="compositionally biased region" description="Low complexity" evidence="1">
    <location>
        <begin position="280"/>
        <end position="289"/>
    </location>
</feature>
<dbReference type="InterPro" id="IPR023393">
    <property type="entry name" value="START-like_dom_sf"/>
</dbReference>
<dbReference type="AlphaFoldDB" id="A0A7H8NAG5"/>
<evidence type="ECO:0000256" key="2">
    <source>
        <dbReference type="SAM" id="Phobius"/>
    </source>
</evidence>
<accession>A0A7H8NAG5</accession>
<evidence type="ECO:0000313" key="3">
    <source>
        <dbReference type="EMBL" id="QKW51421.1"/>
    </source>
</evidence>
<sequence>MEHEVFVPVPVDDVRRALTEPARIARCLPGLQQDDDAGSDAIAGRLRLRIGGSSITYRGVLHIAEHGDRVEYAGDGAESRGGAGVTVTLAVAPQAADGGTTLRCAGEVELTDGEGRLTEFDAETVASAARRLLDRFAEELAADLAAEPTPTPTAPATAADATEAGATADADGDGGGEAEAGAQAGPTGSPGAAEEAHAAAPDRTPDDVPRDDAASGDALGDDLSRDDATADELSRDDGTGDDLTEDAGVVEQPADATASSLFETEVPPSSLEPDALGGSAAAAEVPPAEAAHARRTMIGRSAEEVDHAPPRGRYAPVPAPETASTVATLRWAAPAAAAVLASAVVVGRVLRRRR</sequence>
<gene>
    <name evidence="3" type="ORF">HUT08_19880</name>
</gene>
<feature type="transmembrane region" description="Helical" evidence="2">
    <location>
        <begin position="331"/>
        <end position="350"/>
    </location>
</feature>
<dbReference type="PANTHER" id="PTHR38588">
    <property type="entry name" value="BLL0334 PROTEIN"/>
    <property type="match status" value="1"/>
</dbReference>
<feature type="compositionally biased region" description="Low complexity" evidence="1">
    <location>
        <begin position="144"/>
        <end position="169"/>
    </location>
</feature>
<dbReference type="SUPFAM" id="SSF55961">
    <property type="entry name" value="Bet v1-like"/>
    <property type="match status" value="1"/>
</dbReference>
<feature type="compositionally biased region" description="Basic and acidic residues" evidence="1">
    <location>
        <begin position="222"/>
        <end position="238"/>
    </location>
</feature>
<dbReference type="InterPro" id="IPR010419">
    <property type="entry name" value="CO_DH_gsu"/>
</dbReference>
<dbReference type="Pfam" id="PF06240">
    <property type="entry name" value="COXG"/>
    <property type="match status" value="1"/>
</dbReference>
<reference evidence="3 4" key="1">
    <citation type="submission" date="2020-06" db="EMBL/GenBank/DDBJ databases">
        <title>Genome mining for natural products.</title>
        <authorList>
            <person name="Zhang B."/>
            <person name="Shi J."/>
            <person name="Ge H."/>
        </authorList>
    </citation>
    <scope>NUCLEOTIDE SEQUENCE [LARGE SCALE GENOMIC DNA]</scope>
    <source>
        <strain evidence="3 4">NA00687</strain>
    </source>
</reference>
<dbReference type="RefSeq" id="WP_176163141.1">
    <property type="nucleotide sequence ID" value="NZ_CP054929.1"/>
</dbReference>
<keyword evidence="2" id="KW-0472">Membrane</keyword>
<keyword evidence="2" id="KW-0812">Transmembrane</keyword>
<protein>
    <submittedName>
        <fullName evidence="3">Carbon monoxide dehydrogenase</fullName>
    </submittedName>
</protein>
<keyword evidence="2" id="KW-1133">Transmembrane helix</keyword>
<feature type="region of interest" description="Disordered" evidence="1">
    <location>
        <begin position="144"/>
        <end position="289"/>
    </location>
</feature>
<proteinExistence type="predicted"/>